<evidence type="ECO:0000313" key="2">
    <source>
        <dbReference type="Proteomes" id="UP000325945"/>
    </source>
</evidence>
<protein>
    <submittedName>
        <fullName evidence="1">Uncharacterized protein</fullName>
    </submittedName>
</protein>
<accession>A0A5N6X0Y8</accession>
<sequence>MGPEGTEVLQKCYANPVAVTASGKGRIFQFQRTINSHEYSDEDMVNMALCDFLTALTLDCEYVHLNWELQTATGVCVLWARRAVAVLQSSLRTKTIKARMSSTGAALWRVPLVESASRVIVPTMSVLWPPPFKAQLCTAPSYQLTKSCVDLNTEDVLNGILKNVEFVEALCSAKLNSLEDSSTYWLRRCKSSMCSRTKSSSKSSR</sequence>
<proteinExistence type="predicted"/>
<name>A0A5N6X0Y8_9EURO</name>
<evidence type="ECO:0000313" key="1">
    <source>
        <dbReference type="EMBL" id="KAE8326542.1"/>
    </source>
</evidence>
<dbReference type="EMBL" id="ML741799">
    <property type="protein sequence ID" value="KAE8326542.1"/>
    <property type="molecule type" value="Genomic_DNA"/>
</dbReference>
<dbReference type="AlphaFoldDB" id="A0A5N6X0Y8"/>
<dbReference type="Proteomes" id="UP000325945">
    <property type="component" value="Unassembled WGS sequence"/>
</dbReference>
<reference evidence="2" key="1">
    <citation type="submission" date="2019-04" db="EMBL/GenBank/DDBJ databases">
        <title>Friends and foes A comparative genomics studyof 23 Aspergillus species from section Flavi.</title>
        <authorList>
            <consortium name="DOE Joint Genome Institute"/>
            <person name="Kjaerbolling I."/>
            <person name="Vesth T."/>
            <person name="Frisvad J.C."/>
            <person name="Nybo J.L."/>
            <person name="Theobald S."/>
            <person name="Kildgaard S."/>
            <person name="Isbrandt T."/>
            <person name="Kuo A."/>
            <person name="Sato A."/>
            <person name="Lyhne E.K."/>
            <person name="Kogle M.E."/>
            <person name="Wiebenga A."/>
            <person name="Kun R.S."/>
            <person name="Lubbers R.J."/>
            <person name="Makela M.R."/>
            <person name="Barry K."/>
            <person name="Chovatia M."/>
            <person name="Clum A."/>
            <person name="Daum C."/>
            <person name="Haridas S."/>
            <person name="He G."/>
            <person name="LaButti K."/>
            <person name="Lipzen A."/>
            <person name="Mondo S."/>
            <person name="Riley R."/>
            <person name="Salamov A."/>
            <person name="Simmons B.A."/>
            <person name="Magnuson J.K."/>
            <person name="Henrissat B."/>
            <person name="Mortensen U.H."/>
            <person name="Larsen T.O."/>
            <person name="Devries R.P."/>
            <person name="Grigoriev I.V."/>
            <person name="Machida M."/>
            <person name="Baker S.E."/>
            <person name="Andersen M.R."/>
        </authorList>
    </citation>
    <scope>NUCLEOTIDE SEQUENCE [LARGE SCALE GENOMIC DNA]</scope>
    <source>
        <strain evidence="2">CBS 130017</strain>
    </source>
</reference>
<organism evidence="1 2">
    <name type="scientific">Aspergillus sergii</name>
    <dbReference type="NCBI Taxonomy" id="1034303"/>
    <lineage>
        <taxon>Eukaryota</taxon>
        <taxon>Fungi</taxon>
        <taxon>Dikarya</taxon>
        <taxon>Ascomycota</taxon>
        <taxon>Pezizomycotina</taxon>
        <taxon>Eurotiomycetes</taxon>
        <taxon>Eurotiomycetidae</taxon>
        <taxon>Eurotiales</taxon>
        <taxon>Aspergillaceae</taxon>
        <taxon>Aspergillus</taxon>
        <taxon>Aspergillus subgen. Circumdati</taxon>
    </lineage>
</organism>
<gene>
    <name evidence="1" type="ORF">BDV39DRAFT_193609</name>
</gene>
<keyword evidence="2" id="KW-1185">Reference proteome</keyword>